<feature type="transmembrane region" description="Helical" evidence="1">
    <location>
        <begin position="1268"/>
        <end position="1288"/>
    </location>
</feature>
<feature type="transmembrane region" description="Helical" evidence="1">
    <location>
        <begin position="277"/>
        <end position="298"/>
    </location>
</feature>
<protein>
    <submittedName>
        <fullName evidence="2">Uncharacterized protein</fullName>
    </submittedName>
</protein>
<feature type="transmembrane region" description="Helical" evidence="1">
    <location>
        <begin position="1005"/>
        <end position="1027"/>
    </location>
</feature>
<feature type="transmembrane region" description="Helical" evidence="1">
    <location>
        <begin position="1300"/>
        <end position="1319"/>
    </location>
</feature>
<evidence type="ECO:0000313" key="2">
    <source>
        <dbReference type="EMBL" id="TMW68196.1"/>
    </source>
</evidence>
<feature type="transmembrane region" description="Helical" evidence="1">
    <location>
        <begin position="368"/>
        <end position="389"/>
    </location>
</feature>
<feature type="transmembrane region" description="Helical" evidence="1">
    <location>
        <begin position="1161"/>
        <end position="1184"/>
    </location>
</feature>
<feature type="transmembrane region" description="Helical" evidence="1">
    <location>
        <begin position="968"/>
        <end position="993"/>
    </location>
</feature>
<gene>
    <name evidence="2" type="ORF">Poli38472_007868</name>
</gene>
<feature type="transmembrane region" description="Helical" evidence="1">
    <location>
        <begin position="92"/>
        <end position="111"/>
    </location>
</feature>
<feature type="transmembrane region" description="Helical" evidence="1">
    <location>
        <begin position="1400"/>
        <end position="1417"/>
    </location>
</feature>
<reference evidence="2" key="1">
    <citation type="submission" date="2019-03" db="EMBL/GenBank/DDBJ databases">
        <title>Long read genome sequence of the mycoparasitic Pythium oligandrum ATCC 38472 isolated from sugarbeet rhizosphere.</title>
        <authorList>
            <person name="Gaulin E."/>
        </authorList>
    </citation>
    <scope>NUCLEOTIDE SEQUENCE</scope>
    <source>
        <strain evidence="2">ATCC 38472_TT</strain>
    </source>
</reference>
<feature type="transmembrane region" description="Helical" evidence="1">
    <location>
        <begin position="1633"/>
        <end position="1651"/>
    </location>
</feature>
<proteinExistence type="predicted"/>
<feature type="transmembrane region" description="Helical" evidence="1">
    <location>
        <begin position="575"/>
        <end position="599"/>
    </location>
</feature>
<accession>A0A8K1CQY0</accession>
<feature type="transmembrane region" description="Helical" evidence="1">
    <location>
        <begin position="401"/>
        <end position="427"/>
    </location>
</feature>
<feature type="transmembrane region" description="Helical" evidence="1">
    <location>
        <begin position="484"/>
        <end position="502"/>
    </location>
</feature>
<feature type="transmembrane region" description="Helical" evidence="1">
    <location>
        <begin position="123"/>
        <end position="144"/>
    </location>
</feature>
<feature type="transmembrane region" description="Helical" evidence="1">
    <location>
        <begin position="57"/>
        <end position="80"/>
    </location>
</feature>
<feature type="transmembrane region" description="Helical" evidence="1">
    <location>
        <begin position="150"/>
        <end position="175"/>
    </location>
</feature>
<evidence type="ECO:0000313" key="3">
    <source>
        <dbReference type="Proteomes" id="UP000794436"/>
    </source>
</evidence>
<feature type="transmembrane region" description="Helical" evidence="1">
    <location>
        <begin position="862"/>
        <end position="882"/>
    </location>
</feature>
<feature type="transmembrane region" description="Helical" evidence="1">
    <location>
        <begin position="620"/>
        <end position="637"/>
    </location>
</feature>
<keyword evidence="3" id="KW-1185">Reference proteome</keyword>
<feature type="transmembrane region" description="Helical" evidence="1">
    <location>
        <begin position="1339"/>
        <end position="1359"/>
    </location>
</feature>
<feature type="transmembrane region" description="Helical" evidence="1">
    <location>
        <begin position="514"/>
        <end position="533"/>
    </location>
</feature>
<evidence type="ECO:0000256" key="1">
    <source>
        <dbReference type="SAM" id="Phobius"/>
    </source>
</evidence>
<comment type="caution">
    <text evidence="2">The sequence shown here is derived from an EMBL/GenBank/DDBJ whole genome shotgun (WGS) entry which is preliminary data.</text>
</comment>
<feature type="transmembrane region" description="Helical" evidence="1">
    <location>
        <begin position="447"/>
        <end position="472"/>
    </location>
</feature>
<feature type="transmembrane region" description="Helical" evidence="1">
    <location>
        <begin position="1365"/>
        <end position="1388"/>
    </location>
</feature>
<keyword evidence="1" id="KW-0812">Transmembrane</keyword>
<feature type="transmembrane region" description="Helical" evidence="1">
    <location>
        <begin position="545"/>
        <end position="563"/>
    </location>
</feature>
<feature type="transmembrane region" description="Helical" evidence="1">
    <location>
        <begin position="1582"/>
        <end position="1604"/>
    </location>
</feature>
<feature type="transmembrane region" description="Helical" evidence="1">
    <location>
        <begin position="820"/>
        <end position="842"/>
    </location>
</feature>
<dbReference type="Proteomes" id="UP000794436">
    <property type="component" value="Unassembled WGS sequence"/>
</dbReference>
<feature type="transmembrane region" description="Helical" evidence="1">
    <location>
        <begin position="1429"/>
        <end position="1446"/>
    </location>
</feature>
<feature type="transmembrane region" description="Helical" evidence="1">
    <location>
        <begin position="780"/>
        <end position="799"/>
    </location>
</feature>
<organism evidence="2 3">
    <name type="scientific">Pythium oligandrum</name>
    <name type="common">Mycoparasitic fungus</name>
    <dbReference type="NCBI Taxonomy" id="41045"/>
    <lineage>
        <taxon>Eukaryota</taxon>
        <taxon>Sar</taxon>
        <taxon>Stramenopiles</taxon>
        <taxon>Oomycota</taxon>
        <taxon>Peronosporomycetes</taxon>
        <taxon>Pythiales</taxon>
        <taxon>Pythiaceae</taxon>
        <taxon>Pythium</taxon>
    </lineage>
</organism>
<sequence>MDRCFQRHTAQVAPNGPTLSADTTRSGIDTNVLRPSYSTDKFLVMRAYCRAVTPWRMVWVCSTLALPALLAATVPVFIPLRHPREGITLGCYVHSFCIIFATTLGGLLNMTAATDFTRADFTLLEMAAVSLIAVLVNALETFIICEVWTFPVPFAFVIFSPFFNINLSVGLLVVVRRRLWTNPIFKRSVQLYNTCMNIQMIQIIIYPAISVLYDTANNTQRILLTIFFPVVKYGLKRLLNRAGRQLGDYQTEVAVSGVEICASLYQSMIMQTVPSTAAMGIIMGLDVVQGMMAIKFFADRQVKTSIPRKNLFDEAERLLTETVVVPGKAADTDQRGSKHGQEHKSIIKNALQLANTAESILLIEYYEVVIPVVNGVFLLIAAQFPSAQFNSRIRPFYHDPVLLSSSLLSLLLYSVLQGLSCVAMHLVMKYRYGISAVAHLSFVLERYHQSILGMMVAWLPIILHFTLMHYGSDFTFRFHFQDDYCSTFALPAFVAATIPVFIPLKHPREGANLGYYFHCSTVTFLTIFGTLLHSTAATEIPSTDFSIFQMVVVSLVAVLLNVVETVVVCKYWRFPVPFGIVVFSPAVNIHILIGLLVVLRQRLWKRPVYKRANKVYSPSLNIQVIQIIIYPAISVLYDKANNTQRILLTIFFPIVKYGLKWLLRRAGKQLGDYQTEMAVSGVEICAALYQSMITQTVPSTIAMAIIMGLDVVQGIIAIKYLADRHVDPLIPRLKLFEETERLLILSSTESSSRMKGEQQATVQRALALANTAESILLIDYYEVIIPIVNGLFLLVAAQLPSAQFNSRIRPFYQDPNQLRSALLSMVLYSLLQGLSCVVMHLVMKYRYGISAIAHLSFVLERYYQHILGKMIAWLPIILHFTVMHYGKSRSRQVLENQRIRLCVAETLSGSCLKRGVPSISRNLKTAPAAFTSADFSLLEMIAVSIIADVMYMIETLVLIKYWCFPIPFSIIVFSPLFNVNILVGLVIILGRRLWTRPFFKRSVKLYGMCMNIQMVQIVVYPAISVLYDMASNTQRILLTMFFHVIKYGLKRLLKRVGRQLGAYQTEVAVCGVEICGSLYQSMIMQTVPSAAATGVIMGLDVVQRLIAIKLFADRHSDPLVPRPKLFDKAERLLTLHPATLHSEPSQPTIQRALALALTAESILLVEYFEVIIPFFNGVFLLIAAQLPSAQYNSRIAPFYHDRDRLGTSIRHLGHCALVVRLGAVPPVDLGMMISWLPIILHFTLVHYGSDITFRFDLNDNTCVTPRRAGLVLFVFPIPSLVCALLPAFAPLQAPSLGPGYGFYLHAAIVVFFASIGTILHWSQASGIERSVFSYKEMLCISFCCCFVQTPEIFLVHTLVRFPVPFLWILTCPLWAVNLGLAIVVVLGGKLRRHAVFRESIGLYGPCMLIQCAQIAVYPAVPMVYSQVETTYQILIAFFFPVVKFLWRQILRRYSRGQGSSSTETTVCGVEICASMYQSMIMQTAPSITVMVIAIVIDTVQSIFSVRMHIDALAVSWLPHKRHLVEAARALSVRSILPAEVTLVQSLEARSKVVRVSVDSEGKRLRASFVAIQSLQIADAAEYLFLIEYFEVVIPAIHSVFLLVASQLPSAQFNTGLHEFHQNSRNLMPNVVSIWIYTLLQAASFAVMHWILKRRYGVPSFTYLAFVLERHGPSIMGKMVMWLPIIMHFTLQQYGTDFSFSFDQDTSKWL</sequence>
<feature type="transmembrane region" description="Helical" evidence="1">
    <location>
        <begin position="196"/>
        <end position="213"/>
    </location>
</feature>
<feature type="transmembrane region" description="Helical" evidence="1">
    <location>
        <begin position="1229"/>
        <end position="1247"/>
    </location>
</feature>
<keyword evidence="1" id="KW-0472">Membrane</keyword>
<name>A0A8K1CQY0_PYTOL</name>
<dbReference type="EMBL" id="SPLM01000003">
    <property type="protein sequence ID" value="TMW68196.1"/>
    <property type="molecule type" value="Genomic_DNA"/>
</dbReference>
<feature type="transmembrane region" description="Helical" evidence="1">
    <location>
        <begin position="701"/>
        <end position="722"/>
    </location>
</feature>
<keyword evidence="1" id="KW-1133">Transmembrane helix</keyword>